<organism evidence="2">
    <name type="scientific">hydrocarbon metagenome</name>
    <dbReference type="NCBI Taxonomy" id="938273"/>
    <lineage>
        <taxon>unclassified sequences</taxon>
        <taxon>metagenomes</taxon>
        <taxon>ecological metagenomes</taxon>
    </lineage>
</organism>
<dbReference type="AlphaFoldDB" id="A0A0W8FUQ0"/>
<evidence type="ECO:0000259" key="1">
    <source>
        <dbReference type="Pfam" id="PF01370"/>
    </source>
</evidence>
<dbReference type="PANTHER" id="PTHR43725">
    <property type="entry name" value="UDP-GLUCOSE 4-EPIMERASE"/>
    <property type="match status" value="1"/>
</dbReference>
<dbReference type="GO" id="GO:0005996">
    <property type="term" value="P:monosaccharide metabolic process"/>
    <property type="evidence" value="ECO:0007669"/>
    <property type="project" value="TreeGrafter"/>
</dbReference>
<dbReference type="GO" id="GO:0005829">
    <property type="term" value="C:cytosol"/>
    <property type="evidence" value="ECO:0007669"/>
    <property type="project" value="TreeGrafter"/>
</dbReference>
<dbReference type="GO" id="GO:0003978">
    <property type="term" value="F:UDP-glucose 4-epimerase activity"/>
    <property type="evidence" value="ECO:0007669"/>
    <property type="project" value="TreeGrafter"/>
</dbReference>
<dbReference type="Gene3D" id="3.40.50.720">
    <property type="entry name" value="NAD(P)-binding Rossmann-like Domain"/>
    <property type="match status" value="1"/>
</dbReference>
<reference evidence="2" key="1">
    <citation type="journal article" date="2015" name="Proc. Natl. Acad. Sci. U.S.A.">
        <title>Networks of energetic and metabolic interactions define dynamics in microbial communities.</title>
        <authorList>
            <person name="Embree M."/>
            <person name="Liu J.K."/>
            <person name="Al-Bassam M.M."/>
            <person name="Zengler K."/>
        </authorList>
    </citation>
    <scope>NUCLEOTIDE SEQUENCE</scope>
</reference>
<dbReference type="EMBL" id="LNQE01000844">
    <property type="protein sequence ID" value="KUG24545.1"/>
    <property type="molecule type" value="Genomic_DNA"/>
</dbReference>
<gene>
    <name evidence="2" type="ORF">ASZ90_005657</name>
</gene>
<protein>
    <submittedName>
        <fullName evidence="2">Ribosome-associated endonuclease, involved in final steps of 23s rrna maturation</fullName>
    </submittedName>
</protein>
<sequence>MKDVLVIGGSYFVGRVFVEDLSRNPDYSIYVMNRGNVPLNIKGITEIKCDRHNMEAMCEAIPSKEWNAVVDFCAYTPEDIAMMISALPSHAIGHYVYISTSSIYEKTNNLPIGEEAAKLTGPQPGPHGDYAYNKHLAEEELKSQCTENNIPWTIFRPTFIYGKYNYAPREKYFFDLVQEGETIIIPDNELALFTFVSVWDVVRAIIECMGNGNAYTKAFNLSGEELISYSRFVDVLRIITGEHIKVEHRNINQIDAQGIPLPFPLDEHLIYSGALITKEIGFSYTPFIEGMSATYAWYKTKRSGRQ</sequence>
<dbReference type="InterPro" id="IPR001509">
    <property type="entry name" value="Epimerase_deHydtase"/>
</dbReference>
<comment type="caution">
    <text evidence="2">The sequence shown here is derived from an EMBL/GenBank/DDBJ whole genome shotgun (WGS) entry which is preliminary data.</text>
</comment>
<dbReference type="InterPro" id="IPR036291">
    <property type="entry name" value="NAD(P)-bd_dom_sf"/>
</dbReference>
<evidence type="ECO:0000313" key="2">
    <source>
        <dbReference type="EMBL" id="KUG24545.1"/>
    </source>
</evidence>
<feature type="domain" description="NAD-dependent epimerase/dehydratase" evidence="1">
    <location>
        <begin position="4"/>
        <end position="214"/>
    </location>
</feature>
<dbReference type="PANTHER" id="PTHR43725:SF32">
    <property type="entry name" value="NAD-DEPENDENT EPIMERASE_DEHYDRATASE DOMAIN-CONTAINING PROTEIN"/>
    <property type="match status" value="1"/>
</dbReference>
<name>A0A0W8FUQ0_9ZZZZ</name>
<dbReference type="SUPFAM" id="SSF51735">
    <property type="entry name" value="NAD(P)-binding Rossmann-fold domains"/>
    <property type="match status" value="1"/>
</dbReference>
<accession>A0A0W8FUQ0</accession>
<proteinExistence type="predicted"/>
<keyword evidence="2" id="KW-0378">Hydrolase</keyword>
<dbReference type="Pfam" id="PF01370">
    <property type="entry name" value="Epimerase"/>
    <property type="match status" value="1"/>
</dbReference>
<keyword evidence="2" id="KW-0540">Nuclease</keyword>
<dbReference type="GO" id="GO:0004519">
    <property type="term" value="F:endonuclease activity"/>
    <property type="evidence" value="ECO:0007669"/>
    <property type="project" value="UniProtKB-KW"/>
</dbReference>
<keyword evidence="2" id="KW-0255">Endonuclease</keyword>